<accession>A0A1G6QI12</accession>
<evidence type="ECO:0000259" key="12">
    <source>
        <dbReference type="SMART" id="SM01097"/>
    </source>
</evidence>
<evidence type="ECO:0000256" key="5">
    <source>
        <dbReference type="ARBA" id="ARBA00022741"/>
    </source>
</evidence>
<organism evidence="13 14">
    <name type="scientific">Rhodococcus tukisamuensis</name>
    <dbReference type="NCBI Taxonomy" id="168276"/>
    <lineage>
        <taxon>Bacteria</taxon>
        <taxon>Bacillati</taxon>
        <taxon>Actinomycetota</taxon>
        <taxon>Actinomycetes</taxon>
        <taxon>Mycobacteriales</taxon>
        <taxon>Nocardiaceae</taxon>
        <taxon>Rhodococcus</taxon>
    </lineage>
</organism>
<dbReference type="Gene3D" id="3.50.30.20">
    <property type="entry name" value="Carbamoyl-phosphate synthase small subunit, N-terminal domain"/>
    <property type="match status" value="1"/>
</dbReference>
<feature type="binding site" evidence="11">
    <location>
        <position position="241"/>
    </location>
    <ligand>
        <name>L-glutamine</name>
        <dbReference type="ChEBI" id="CHEBI:58359"/>
    </ligand>
</feature>
<feature type="binding site" evidence="11">
    <location>
        <position position="48"/>
    </location>
    <ligand>
        <name>L-glutamine</name>
        <dbReference type="ChEBI" id="CHEBI:58359"/>
    </ligand>
</feature>
<gene>
    <name evidence="11" type="primary">carA</name>
    <name evidence="13" type="ORF">SAMN05444580_10279</name>
</gene>
<comment type="pathway">
    <text evidence="2 11">Amino-acid biosynthesis; L-arginine biosynthesis; carbamoyl phosphate from bicarbonate: step 1/1.</text>
</comment>
<dbReference type="AlphaFoldDB" id="A0A1G6QI12"/>
<dbReference type="STRING" id="168276.SAMN05444580_10279"/>
<dbReference type="Pfam" id="PF00117">
    <property type="entry name" value="GATase"/>
    <property type="match status" value="1"/>
</dbReference>
<evidence type="ECO:0000256" key="8">
    <source>
        <dbReference type="ARBA" id="ARBA00022975"/>
    </source>
</evidence>
<dbReference type="PANTHER" id="PTHR43418:SF7">
    <property type="entry name" value="CARBAMOYL-PHOSPHATE SYNTHASE SMALL CHAIN"/>
    <property type="match status" value="1"/>
</dbReference>
<dbReference type="InterPro" id="IPR029062">
    <property type="entry name" value="Class_I_gatase-like"/>
</dbReference>
<dbReference type="InterPro" id="IPR002474">
    <property type="entry name" value="CarbamoylP_synth_ssu_N"/>
</dbReference>
<dbReference type="GO" id="GO:0006541">
    <property type="term" value="P:glutamine metabolic process"/>
    <property type="evidence" value="ECO:0007669"/>
    <property type="project" value="InterPro"/>
</dbReference>
<feature type="domain" description="Carbamoyl-phosphate synthase small subunit N-terminal" evidence="12">
    <location>
        <begin position="4"/>
        <end position="143"/>
    </location>
</feature>
<evidence type="ECO:0000256" key="6">
    <source>
        <dbReference type="ARBA" id="ARBA00022840"/>
    </source>
</evidence>
<feature type="region of interest" description="CPSase" evidence="11">
    <location>
        <begin position="1"/>
        <end position="190"/>
    </location>
</feature>
<feature type="active site" description="Nucleophile" evidence="11">
    <location>
        <position position="267"/>
    </location>
</feature>
<dbReference type="GO" id="GO:0006207">
    <property type="term" value="P:'de novo' pyrimidine nucleobase biosynthetic process"/>
    <property type="evidence" value="ECO:0007669"/>
    <property type="project" value="InterPro"/>
</dbReference>
<feature type="binding site" evidence="11">
    <location>
        <position position="309"/>
    </location>
    <ligand>
        <name>L-glutamine</name>
        <dbReference type="ChEBI" id="CHEBI:58359"/>
    </ligand>
</feature>
<dbReference type="InterPro" id="IPR017926">
    <property type="entry name" value="GATASE"/>
</dbReference>
<dbReference type="InterPro" id="IPR050472">
    <property type="entry name" value="Anth_synth/Amidotransfase"/>
</dbReference>
<evidence type="ECO:0000256" key="2">
    <source>
        <dbReference type="ARBA" id="ARBA00005077"/>
    </source>
</evidence>
<dbReference type="Gene3D" id="3.40.50.880">
    <property type="match status" value="1"/>
</dbReference>
<feature type="binding site" evidence="11">
    <location>
        <position position="268"/>
    </location>
    <ligand>
        <name>L-glutamine</name>
        <dbReference type="ChEBI" id="CHEBI:58359"/>
    </ligand>
</feature>
<dbReference type="PANTHER" id="PTHR43418">
    <property type="entry name" value="MULTIFUNCTIONAL TRYPTOPHAN BIOSYNTHESIS PROTEIN-RELATED"/>
    <property type="match status" value="1"/>
</dbReference>
<feature type="binding site" evidence="11">
    <location>
        <position position="311"/>
    </location>
    <ligand>
        <name>L-glutamine</name>
        <dbReference type="ChEBI" id="CHEBI:58359"/>
    </ligand>
</feature>
<dbReference type="EC" id="6.3.5.5" evidence="11"/>
<comment type="catalytic activity">
    <reaction evidence="10 11">
        <text>L-glutamine + H2O = L-glutamate + NH4(+)</text>
        <dbReference type="Rhea" id="RHEA:15889"/>
        <dbReference type="ChEBI" id="CHEBI:15377"/>
        <dbReference type="ChEBI" id="CHEBI:28938"/>
        <dbReference type="ChEBI" id="CHEBI:29985"/>
        <dbReference type="ChEBI" id="CHEBI:58359"/>
    </reaction>
</comment>
<dbReference type="SMART" id="SM01097">
    <property type="entry name" value="CPSase_sm_chain"/>
    <property type="match status" value="1"/>
</dbReference>
<comment type="pathway">
    <text evidence="1 11">Pyrimidine metabolism; UMP biosynthesis via de novo pathway; (S)-dihydroorotate from bicarbonate: step 1/3.</text>
</comment>
<dbReference type="Proteomes" id="UP000199417">
    <property type="component" value="Unassembled WGS sequence"/>
</dbReference>
<evidence type="ECO:0000313" key="13">
    <source>
        <dbReference type="EMBL" id="SDC92019.1"/>
    </source>
</evidence>
<feature type="active site" evidence="11">
    <location>
        <position position="357"/>
    </location>
</feature>
<dbReference type="Pfam" id="PF00988">
    <property type="entry name" value="CPSase_sm_chain"/>
    <property type="match status" value="1"/>
</dbReference>
<feature type="binding site" evidence="11">
    <location>
        <position position="312"/>
    </location>
    <ligand>
        <name>L-glutamine</name>
        <dbReference type="ChEBI" id="CHEBI:58359"/>
    </ligand>
</feature>
<dbReference type="NCBIfam" id="NF009475">
    <property type="entry name" value="PRK12838.1"/>
    <property type="match status" value="1"/>
</dbReference>
<dbReference type="PRINTS" id="PR00096">
    <property type="entry name" value="GATASE"/>
</dbReference>
<dbReference type="GO" id="GO:0004359">
    <property type="term" value="F:glutaminase activity"/>
    <property type="evidence" value="ECO:0007669"/>
    <property type="project" value="RHEA"/>
</dbReference>
<dbReference type="PRINTS" id="PR00099">
    <property type="entry name" value="CPSGATASE"/>
</dbReference>
<evidence type="ECO:0000313" key="14">
    <source>
        <dbReference type="Proteomes" id="UP000199417"/>
    </source>
</evidence>
<protein>
    <recommendedName>
        <fullName evidence="11">Carbamoyl phosphate synthase small chain</fullName>
        <ecNumber evidence="11">6.3.5.5</ecNumber>
    </recommendedName>
    <alternativeName>
        <fullName evidence="11">Carbamoyl phosphate synthetase glutamine chain</fullName>
    </alternativeName>
</protein>
<evidence type="ECO:0000256" key="1">
    <source>
        <dbReference type="ARBA" id="ARBA00004812"/>
    </source>
</evidence>
<evidence type="ECO:0000256" key="11">
    <source>
        <dbReference type="HAMAP-Rule" id="MF_01209"/>
    </source>
</evidence>
<dbReference type="SUPFAM" id="SSF52021">
    <property type="entry name" value="Carbamoyl phosphate synthetase, small subunit N-terminal domain"/>
    <property type="match status" value="1"/>
</dbReference>
<evidence type="ECO:0000256" key="9">
    <source>
        <dbReference type="ARBA" id="ARBA00048816"/>
    </source>
</evidence>
<dbReference type="GO" id="GO:0044205">
    <property type="term" value="P:'de novo' UMP biosynthetic process"/>
    <property type="evidence" value="ECO:0007669"/>
    <property type="project" value="UniProtKB-UniRule"/>
</dbReference>
<dbReference type="InterPro" id="IPR036480">
    <property type="entry name" value="CarbP_synth_ssu_N_sf"/>
</dbReference>
<evidence type="ECO:0000256" key="4">
    <source>
        <dbReference type="ARBA" id="ARBA00022598"/>
    </source>
</evidence>
<feature type="active site" evidence="11">
    <location>
        <position position="359"/>
    </location>
</feature>
<keyword evidence="8 11" id="KW-0665">Pyrimidine biosynthesis</keyword>
<evidence type="ECO:0000256" key="3">
    <source>
        <dbReference type="ARBA" id="ARBA00007800"/>
    </source>
</evidence>
<comment type="subunit">
    <text evidence="11">Composed of two chains; the small (or glutamine) chain promotes the hydrolysis of glutamine to ammonia, which is used by the large (or ammonia) chain to synthesize carbamoyl phosphate. Tetramer of heterodimers (alpha,beta)4.</text>
</comment>
<keyword evidence="11" id="KW-0055">Arginine biosynthesis</keyword>
<comment type="similarity">
    <text evidence="3 11">Belongs to the CarA family.</text>
</comment>
<dbReference type="UniPathway" id="UPA00070">
    <property type="reaction ID" value="UER00115"/>
</dbReference>
<feature type="binding site" evidence="11">
    <location>
        <position position="271"/>
    </location>
    <ligand>
        <name>L-glutamine</name>
        <dbReference type="ChEBI" id="CHEBI:58359"/>
    </ligand>
</feature>
<keyword evidence="14" id="KW-1185">Reference proteome</keyword>
<dbReference type="HAMAP" id="MF_01209">
    <property type="entry name" value="CPSase_S_chain"/>
    <property type="match status" value="1"/>
</dbReference>
<dbReference type="GO" id="GO:0006526">
    <property type="term" value="P:L-arginine biosynthetic process"/>
    <property type="evidence" value="ECO:0007669"/>
    <property type="project" value="UniProtKB-UniRule"/>
</dbReference>
<keyword evidence="5 11" id="KW-0547">Nucleotide-binding</keyword>
<evidence type="ECO:0000256" key="10">
    <source>
        <dbReference type="ARBA" id="ARBA00049285"/>
    </source>
</evidence>
<dbReference type="UniPathway" id="UPA00068">
    <property type="reaction ID" value="UER00171"/>
</dbReference>
<feature type="binding site" evidence="11">
    <location>
        <position position="239"/>
    </location>
    <ligand>
        <name>L-glutamine</name>
        <dbReference type="ChEBI" id="CHEBI:58359"/>
    </ligand>
</feature>
<comment type="catalytic activity">
    <reaction evidence="9 11">
        <text>hydrogencarbonate + L-glutamine + 2 ATP + H2O = carbamoyl phosphate + L-glutamate + 2 ADP + phosphate + 2 H(+)</text>
        <dbReference type="Rhea" id="RHEA:18633"/>
        <dbReference type="ChEBI" id="CHEBI:15377"/>
        <dbReference type="ChEBI" id="CHEBI:15378"/>
        <dbReference type="ChEBI" id="CHEBI:17544"/>
        <dbReference type="ChEBI" id="CHEBI:29985"/>
        <dbReference type="ChEBI" id="CHEBI:30616"/>
        <dbReference type="ChEBI" id="CHEBI:43474"/>
        <dbReference type="ChEBI" id="CHEBI:58228"/>
        <dbReference type="ChEBI" id="CHEBI:58359"/>
        <dbReference type="ChEBI" id="CHEBI:456216"/>
        <dbReference type="EC" id="6.3.5.5"/>
    </reaction>
</comment>
<sequence>MSNSAAVLVLEDGRVFRGSTFGAVGQTLGEAVFSTGMTGYQETLTDPSYHRQIVVSTAPQIGNTGWNDEDDESVGPTGDAAGAKIWVAGYVVRDPSRVTSSWRATGSLQAKLEEQGIVGIAGIDTRALVRHLRTRGSMKAGVFSGDALAADDILVDRVRQQPTMLGADLAGEVSTTSGYIVEPTGGDARFTVAAIDLGIKTNTPRMFAERGIRVHVLPSNATLEQILDLEADGVFLSNGPGDPATADGAVHLTKEVLGQGLPLFGICFGNQILGRALGMETYKMKFGHRGINIPVIEHHTGRIAITAQNHGFALEGEAGQEFDTPFGRAVVSHTCANDGAVEGVRLLDDSAFSVQYHPEAAAGPHDAAYLFDRFTGLLEARSTKKGSK</sequence>
<dbReference type="InterPro" id="IPR035686">
    <property type="entry name" value="CPSase_GATase1"/>
</dbReference>
<name>A0A1G6QI12_9NOCA</name>
<dbReference type="SUPFAM" id="SSF52317">
    <property type="entry name" value="Class I glutamine amidotransferase-like"/>
    <property type="match status" value="1"/>
</dbReference>
<keyword evidence="4 11" id="KW-0436">Ligase</keyword>
<dbReference type="PRINTS" id="PR00097">
    <property type="entry name" value="ANTSNTHASEII"/>
</dbReference>
<dbReference type="CDD" id="cd01744">
    <property type="entry name" value="GATase1_CPSase"/>
    <property type="match status" value="1"/>
</dbReference>
<evidence type="ECO:0000256" key="7">
    <source>
        <dbReference type="ARBA" id="ARBA00022962"/>
    </source>
</evidence>
<dbReference type="PROSITE" id="PS51273">
    <property type="entry name" value="GATASE_TYPE_1"/>
    <property type="match status" value="1"/>
</dbReference>
<dbReference type="FunFam" id="3.50.30.20:FF:000001">
    <property type="entry name" value="Carbamoyl-phosphate synthase small chain"/>
    <property type="match status" value="1"/>
</dbReference>
<dbReference type="RefSeq" id="WP_371851191.1">
    <property type="nucleotide sequence ID" value="NZ_FNAB01000002.1"/>
</dbReference>
<dbReference type="InterPro" id="IPR006274">
    <property type="entry name" value="CarbamoylP_synth_ssu"/>
</dbReference>
<reference evidence="13 14" key="1">
    <citation type="submission" date="2016-10" db="EMBL/GenBank/DDBJ databases">
        <authorList>
            <person name="de Groot N.N."/>
        </authorList>
    </citation>
    <scope>NUCLEOTIDE SEQUENCE [LARGE SCALE GENOMIC DNA]</scope>
    <source>
        <strain evidence="13 14">JCM 11308</strain>
    </source>
</reference>
<proteinExistence type="inferred from homology"/>
<dbReference type="NCBIfam" id="TIGR01368">
    <property type="entry name" value="CPSaseIIsmall"/>
    <property type="match status" value="1"/>
</dbReference>
<keyword evidence="7 11" id="KW-0315">Glutamine amidotransferase</keyword>
<dbReference type="GO" id="GO:0004088">
    <property type="term" value="F:carbamoyl-phosphate synthase (glutamine-hydrolyzing) activity"/>
    <property type="evidence" value="ECO:0007669"/>
    <property type="project" value="UniProtKB-UniRule"/>
</dbReference>
<comment type="function">
    <text evidence="11">Small subunit of the glutamine-dependent carbamoyl phosphate synthetase (CPSase). CPSase catalyzes the formation of carbamoyl phosphate from the ammonia moiety of glutamine, carbonate, and phosphate donated by ATP, constituting the first step of 2 biosynthetic pathways, one leading to arginine and/or urea and the other to pyrimidine nucleotides. The small subunit (glutamine amidotransferase) binds and cleaves glutamine to supply the large subunit with the substrate ammonia.</text>
</comment>
<dbReference type="GO" id="GO:0005524">
    <property type="term" value="F:ATP binding"/>
    <property type="evidence" value="ECO:0007669"/>
    <property type="project" value="UniProtKB-UniRule"/>
</dbReference>
<dbReference type="EMBL" id="FNAB01000002">
    <property type="protein sequence ID" value="SDC92019.1"/>
    <property type="molecule type" value="Genomic_DNA"/>
</dbReference>
<keyword evidence="11" id="KW-0028">Amino-acid biosynthesis</keyword>
<keyword evidence="6 11" id="KW-0067">ATP-binding</keyword>